<dbReference type="STRING" id="295108.HT99x_02348"/>
<proteinExistence type="predicted"/>
<dbReference type="AlphaFoldDB" id="A0A0Q9YWW2"/>
<keyword evidence="1" id="KW-0812">Transmembrane</keyword>
<gene>
    <name evidence="3" type="ORF">HT99x_002155</name>
    <name evidence="2" type="ORF">HT99x_02348</name>
</gene>
<evidence type="ECO:0000313" key="3">
    <source>
        <dbReference type="EMBL" id="MCS5710225.1"/>
    </source>
</evidence>
<feature type="transmembrane region" description="Helical" evidence="1">
    <location>
        <begin position="12"/>
        <end position="32"/>
    </location>
</feature>
<evidence type="ECO:0000313" key="4">
    <source>
        <dbReference type="Proteomes" id="UP000051497"/>
    </source>
</evidence>
<accession>A0A0Q9YWW2</accession>
<dbReference type="Proteomes" id="UP000051497">
    <property type="component" value="Unassembled WGS sequence"/>
</dbReference>
<reference evidence="3" key="3">
    <citation type="submission" date="2021-06" db="EMBL/GenBank/DDBJ databases">
        <title>Genomic Description and Analysis of Intracellular Bacteria, Candidatus Berkiella cookevillensis and Candidatus Berkiella aquae.</title>
        <authorList>
            <person name="Kidane D.T."/>
            <person name="Mehari Y.T."/>
            <person name="Rice F.C."/>
            <person name="Arivett B.A."/>
            <person name="Farone A.L."/>
            <person name="Berk S.G."/>
            <person name="Farone M.B."/>
        </authorList>
    </citation>
    <scope>NUCLEOTIDE SEQUENCE</scope>
    <source>
        <strain evidence="3">HT99</strain>
    </source>
</reference>
<evidence type="ECO:0000313" key="2">
    <source>
        <dbReference type="EMBL" id="KRG20616.1"/>
    </source>
</evidence>
<keyword evidence="1" id="KW-1133">Transmembrane helix</keyword>
<name>A0A0Q9YWW2_9GAMM</name>
<keyword evidence="4" id="KW-1185">Reference proteome</keyword>
<dbReference type="RefSeq" id="WP_075066962.1">
    <property type="nucleotide sequence ID" value="NZ_LKAJ02000001.1"/>
</dbReference>
<reference evidence="3" key="2">
    <citation type="journal article" date="2016" name="Genome Announc.">
        <title>Draft Genome Sequences of Two Novel Amoeba-Resistant Intranuclear Bacteria, 'Candidatus Berkiella cookevillensis' and 'Candidatus Berkiella aquae'.</title>
        <authorList>
            <person name="Mehari Y.T."/>
            <person name="Arivett B.A."/>
            <person name="Farone A.L."/>
            <person name="Gunderson J.H."/>
            <person name="Farone M.B."/>
        </authorList>
    </citation>
    <scope>NUCLEOTIDE SEQUENCE</scope>
    <source>
        <strain evidence="3">HT99</strain>
    </source>
</reference>
<sequence length="72" mass="7566">MRELKQTECQAIQGGSLTAAILTGAAVTFMGWVSIIYNKDALYQLYKIDNVALVSGLGAIVGGLSYTAGILL</sequence>
<reference evidence="2" key="1">
    <citation type="submission" date="2015-09" db="EMBL/GenBank/DDBJ databases">
        <title>Draft Genome Sequences of Two Novel Amoeba-resistant Intranuclear Bacteria, Candidatus Berkiella cookevillensis and Candidatus Berkiella aquae.</title>
        <authorList>
            <person name="Mehari Y.T."/>
            <person name="Arivett B.A."/>
            <person name="Farone A.L."/>
            <person name="Gunderson J.H."/>
            <person name="Farone M.B."/>
        </authorList>
    </citation>
    <scope>NUCLEOTIDE SEQUENCE [LARGE SCALE GENOMIC DNA]</scope>
    <source>
        <strain evidence="2">HT99</strain>
    </source>
</reference>
<protein>
    <submittedName>
        <fullName evidence="2">Uncharacterized protein</fullName>
    </submittedName>
</protein>
<dbReference type="EMBL" id="LKAJ01000010">
    <property type="protein sequence ID" value="KRG20616.1"/>
    <property type="molecule type" value="Genomic_DNA"/>
</dbReference>
<keyword evidence="1" id="KW-0472">Membrane</keyword>
<dbReference type="EMBL" id="LKAJ02000001">
    <property type="protein sequence ID" value="MCS5710225.1"/>
    <property type="molecule type" value="Genomic_DNA"/>
</dbReference>
<feature type="transmembrane region" description="Helical" evidence="1">
    <location>
        <begin position="52"/>
        <end position="71"/>
    </location>
</feature>
<organism evidence="2">
    <name type="scientific">Candidatus Berkiella aquae</name>
    <dbReference type="NCBI Taxonomy" id="295108"/>
    <lineage>
        <taxon>Bacteria</taxon>
        <taxon>Pseudomonadati</taxon>
        <taxon>Pseudomonadota</taxon>
        <taxon>Gammaproteobacteria</taxon>
        <taxon>Candidatus Berkiellales</taxon>
        <taxon>Candidatus Berkiellaceae</taxon>
        <taxon>Candidatus Berkiella</taxon>
    </lineage>
</organism>
<comment type="caution">
    <text evidence="2">The sequence shown here is derived from an EMBL/GenBank/DDBJ whole genome shotgun (WGS) entry which is preliminary data.</text>
</comment>
<evidence type="ECO:0000256" key="1">
    <source>
        <dbReference type="SAM" id="Phobius"/>
    </source>
</evidence>